<evidence type="ECO:0000313" key="2">
    <source>
        <dbReference type="Proteomes" id="UP000465778"/>
    </source>
</evidence>
<evidence type="ECO:0000313" key="1">
    <source>
        <dbReference type="EMBL" id="KAF0821593.1"/>
    </source>
</evidence>
<proteinExistence type="predicted"/>
<dbReference type="AlphaFoldDB" id="A0A800MSD2"/>
<dbReference type="Proteomes" id="UP000465778">
    <property type="component" value="Unassembled WGS sequence"/>
</dbReference>
<organism evidence="1 2">
    <name type="scientific">Cytobacillus firmus</name>
    <name type="common">Bacillus firmus</name>
    <dbReference type="NCBI Taxonomy" id="1399"/>
    <lineage>
        <taxon>Bacteria</taxon>
        <taxon>Bacillati</taxon>
        <taxon>Bacillota</taxon>
        <taxon>Bacilli</taxon>
        <taxon>Bacillales</taxon>
        <taxon>Bacillaceae</taxon>
        <taxon>Cytobacillus</taxon>
    </lineage>
</organism>
<sequence>MPLTTLTQLAGHDDPKTTMIYTTPNLQEVGAKLDDLYLEDE</sequence>
<name>A0A800MSD2_CYTFI</name>
<comment type="caution">
    <text evidence="1">The sequence shown here is derived from an EMBL/GenBank/DDBJ whole genome shotgun (WGS) entry which is preliminary data.</text>
</comment>
<protein>
    <submittedName>
        <fullName evidence="1">Uncharacterized protein</fullName>
    </submittedName>
</protein>
<reference evidence="1 2" key="1">
    <citation type="journal article" date="2020" name="G3 (Bethesda)">
        <title>Whole Genome Sequencing and Comparative Genomics of Two Nematicidal Bacillus Strains Reveals a Wide Range of Possible Virulence Factors.</title>
        <authorList>
            <person name="Susic N."/>
            <person name="Janezic S."/>
            <person name="Rupnik M."/>
            <person name="Geric Stare B."/>
        </authorList>
    </citation>
    <scope>NUCLEOTIDE SEQUENCE [LARGE SCALE GENOMIC DNA]</scope>
    <source>
        <strain evidence="1 2">I-1582</strain>
    </source>
</reference>
<dbReference type="EMBL" id="VDEM01000095">
    <property type="protein sequence ID" value="KAF0821593.1"/>
    <property type="molecule type" value="Genomic_DNA"/>
</dbReference>
<accession>A0A800MSD2</accession>
<gene>
    <name evidence="1" type="ORF">KIS1582_4659</name>
</gene>